<dbReference type="Gene3D" id="3.40.50.1820">
    <property type="entry name" value="alpha/beta hydrolase"/>
    <property type="match status" value="1"/>
</dbReference>
<name>A0A1D2KD24_BROTH</name>
<dbReference type="PANTHER" id="PTHR12277">
    <property type="entry name" value="ALPHA/BETA HYDROLASE DOMAIN-CONTAINING PROTEIN"/>
    <property type="match status" value="1"/>
</dbReference>
<dbReference type="Proteomes" id="UP000243591">
    <property type="component" value="Chromosome"/>
</dbReference>
<dbReference type="EMBL" id="CP023483">
    <property type="protein sequence ID" value="ATF26390.1"/>
    <property type="molecule type" value="Genomic_DNA"/>
</dbReference>
<feature type="domain" description="Serine aminopeptidase S33" evidence="1">
    <location>
        <begin position="24"/>
        <end position="231"/>
    </location>
</feature>
<dbReference type="KEGG" id="bths:CNY62_08365"/>
<protein>
    <submittedName>
        <fullName evidence="2">Alpha/beta hydrolase</fullName>
    </submittedName>
</protein>
<dbReference type="AlphaFoldDB" id="A0A1D2KD24"/>
<dbReference type="OrthoDB" id="9780269at2"/>
<dbReference type="InterPro" id="IPR022742">
    <property type="entry name" value="Hydrolase_4"/>
</dbReference>
<dbReference type="GO" id="GO:0016787">
    <property type="term" value="F:hydrolase activity"/>
    <property type="evidence" value="ECO:0007669"/>
    <property type="project" value="UniProtKB-KW"/>
</dbReference>
<keyword evidence="3" id="KW-1185">Reference proteome</keyword>
<dbReference type="InterPro" id="IPR029058">
    <property type="entry name" value="AB_hydrolase_fold"/>
</dbReference>
<dbReference type="RefSeq" id="WP_069125741.1">
    <property type="nucleotide sequence ID" value="NZ_CBCPHX010000002.1"/>
</dbReference>
<dbReference type="GeneID" id="66536885"/>
<proteinExistence type="predicted"/>
<keyword evidence="2" id="KW-0378">Hydrolase</keyword>
<evidence type="ECO:0000313" key="3">
    <source>
        <dbReference type="Proteomes" id="UP000243591"/>
    </source>
</evidence>
<dbReference type="Pfam" id="PF12146">
    <property type="entry name" value="Hydrolase_4"/>
    <property type="match status" value="1"/>
</dbReference>
<dbReference type="STRING" id="2756.BFR44_08940"/>
<reference evidence="2 3" key="1">
    <citation type="submission" date="2017-09" db="EMBL/GenBank/DDBJ databases">
        <title>Complete Genome Sequences of Two Strains of the Meat Spoilage Bacterium Brochothrix thermosphacta Isolated from Ground Chicken.</title>
        <authorList>
            <person name="Paoli G.C."/>
            <person name="Wijey C."/>
            <person name="Chen C.-Y."/>
            <person name="Nguyen L."/>
            <person name="Yan X."/>
            <person name="Irwin P.L."/>
        </authorList>
    </citation>
    <scope>NUCLEOTIDE SEQUENCE [LARGE SCALE GENOMIC DNA]</scope>
    <source>
        <strain evidence="2 3">BI</strain>
    </source>
</reference>
<dbReference type="SUPFAM" id="SSF53474">
    <property type="entry name" value="alpha/beta-Hydrolases"/>
    <property type="match status" value="1"/>
</dbReference>
<organism evidence="2 3">
    <name type="scientific">Brochothrix thermosphacta</name>
    <name type="common">Microbacterium thermosphactum</name>
    <dbReference type="NCBI Taxonomy" id="2756"/>
    <lineage>
        <taxon>Bacteria</taxon>
        <taxon>Bacillati</taxon>
        <taxon>Bacillota</taxon>
        <taxon>Bacilli</taxon>
        <taxon>Bacillales</taxon>
        <taxon>Listeriaceae</taxon>
        <taxon>Brochothrix</taxon>
    </lineage>
</organism>
<gene>
    <name evidence="2" type="ORF">CNY62_08365</name>
</gene>
<accession>A0A1D2KD24</accession>
<sequence>MEKVTFTTANQSKLIGYWYQGVNDTAVILSHGFVSNKTSSNRFTRIAERYNQLGFTVLTFDFGGCGESPDAVITLNQFIADLEAAKRFTRSRGYQKLMLYGHSLGGLVTLNALDDDVLAVVLTGPVTGSVPFKEISQLDDEQKASLEAKGFYYEILPNDPWREKMCVSQSLVDTFENVNQDKLWRDVKMPVLIIHGTQAEEKVLKQSSERVKDILPEGSRMVIIEGADHGFFEQFDDIERMVVKWLIAHTRHNARTFTTV</sequence>
<evidence type="ECO:0000313" key="2">
    <source>
        <dbReference type="EMBL" id="ATF26390.1"/>
    </source>
</evidence>
<evidence type="ECO:0000259" key="1">
    <source>
        <dbReference type="Pfam" id="PF12146"/>
    </source>
</evidence>